<comment type="function">
    <text evidence="10">Binds the telomeric double-stranded 5'-TTAGGG-3' repeat.</text>
</comment>
<dbReference type="GO" id="GO:0003691">
    <property type="term" value="F:double-stranded telomeric DNA binding"/>
    <property type="evidence" value="ECO:0007669"/>
    <property type="project" value="UniProtKB-UniRule"/>
</dbReference>
<evidence type="ECO:0000256" key="3">
    <source>
        <dbReference type="ARBA" id="ARBA00022499"/>
    </source>
</evidence>
<dbReference type="OMA" id="EKETWME"/>
<evidence type="ECO:0000259" key="12">
    <source>
        <dbReference type="PROSITE" id="PS50090"/>
    </source>
</evidence>
<evidence type="ECO:0000259" key="13">
    <source>
        <dbReference type="PROSITE" id="PS51294"/>
    </source>
</evidence>
<reference evidence="14" key="3">
    <citation type="submission" date="2025-09" db="UniProtKB">
        <authorList>
            <consortium name="Ensembl"/>
        </authorList>
    </citation>
    <scope>IDENTIFICATION</scope>
</reference>
<dbReference type="GO" id="GO:0003720">
    <property type="term" value="F:telomerase activity"/>
    <property type="evidence" value="ECO:0007669"/>
    <property type="project" value="TreeGrafter"/>
</dbReference>
<dbReference type="InterPro" id="IPR030657">
    <property type="entry name" value="TERF2"/>
</dbReference>
<dbReference type="STRING" id="7897.ENSLACP00000006358"/>
<evidence type="ECO:0000256" key="8">
    <source>
        <dbReference type="ARBA" id="ARBA00023242"/>
    </source>
</evidence>
<dbReference type="EMBL" id="AFYH01175264">
    <property type="status" value="NOT_ANNOTATED_CDS"/>
    <property type="molecule type" value="Genomic_DNA"/>
</dbReference>
<evidence type="ECO:0000313" key="15">
    <source>
        <dbReference type="Proteomes" id="UP000008672"/>
    </source>
</evidence>
<reference evidence="15" key="1">
    <citation type="submission" date="2011-08" db="EMBL/GenBank/DDBJ databases">
        <title>The draft genome of Latimeria chalumnae.</title>
        <authorList>
            <person name="Di Palma F."/>
            <person name="Alfoldi J."/>
            <person name="Johnson J."/>
            <person name="Berlin A."/>
            <person name="Gnerre S."/>
            <person name="Jaffe D."/>
            <person name="MacCallum I."/>
            <person name="Young S."/>
            <person name="Walker B.J."/>
            <person name="Lander E."/>
            <person name="Lindblad-Toh K."/>
        </authorList>
    </citation>
    <scope>NUCLEOTIDE SEQUENCE [LARGE SCALE GENOMIC DNA]</scope>
    <source>
        <strain evidence="15">Wild caught</strain>
    </source>
</reference>
<dbReference type="GO" id="GO:0032208">
    <property type="term" value="P:negative regulation of telomere maintenance via recombination"/>
    <property type="evidence" value="ECO:0007669"/>
    <property type="project" value="TreeGrafter"/>
</dbReference>
<accession>H3A9N7</accession>
<evidence type="ECO:0000256" key="2">
    <source>
        <dbReference type="ARBA" id="ARBA00022454"/>
    </source>
</evidence>
<evidence type="ECO:0000256" key="5">
    <source>
        <dbReference type="ARBA" id="ARBA00022843"/>
    </source>
</evidence>
<name>H3A9N7_LATCH</name>
<dbReference type="EMBL" id="AFYH01175265">
    <property type="status" value="NOT_ANNOTATED_CDS"/>
    <property type="molecule type" value="Genomic_DNA"/>
</dbReference>
<dbReference type="PROSITE" id="PS50090">
    <property type="entry name" value="MYB_LIKE"/>
    <property type="match status" value="1"/>
</dbReference>
<dbReference type="CDD" id="cd11660">
    <property type="entry name" value="SANT_TRF"/>
    <property type="match status" value="1"/>
</dbReference>
<dbReference type="PIRSF" id="PIRSF038016">
    <property type="entry name" value="Telomere_bd-1_Pin2"/>
    <property type="match status" value="1"/>
</dbReference>
<dbReference type="GO" id="GO:0005654">
    <property type="term" value="C:nucleoplasm"/>
    <property type="evidence" value="ECO:0007669"/>
    <property type="project" value="UniProtKB-ARBA"/>
</dbReference>
<dbReference type="eggNOG" id="ENOG502RYHN">
    <property type="taxonomic scope" value="Eukaryota"/>
</dbReference>
<feature type="domain" description="HTH myb-type" evidence="13">
    <location>
        <begin position="435"/>
        <end position="488"/>
    </location>
</feature>
<dbReference type="InterPro" id="IPR001005">
    <property type="entry name" value="SANT/Myb"/>
</dbReference>
<dbReference type="EMBL" id="AFYH01175261">
    <property type="status" value="NOT_ANNOTATED_CDS"/>
    <property type="molecule type" value="Genomic_DNA"/>
</dbReference>
<keyword evidence="15" id="KW-1185">Reference proteome</keyword>
<dbReference type="SMART" id="SM00717">
    <property type="entry name" value="SANT"/>
    <property type="match status" value="1"/>
</dbReference>
<keyword evidence="5" id="KW-0832">Ubl conjugation</keyword>
<dbReference type="GO" id="GO:0098505">
    <property type="term" value="F:G-rich strand telomeric DNA binding"/>
    <property type="evidence" value="ECO:0007669"/>
    <property type="project" value="TreeGrafter"/>
</dbReference>
<sequence>MAVEPLRETITALVSGEGSVCGDEETGAPEIDDLQKVVNCWLLDFNYYVALKAFRAGNYQAFNGLRDFTQALLAQPLRKSKMNIKHIRVMQFLSRINEGQLLLDCCFDVEDGLTPLESALDVFDEMQDVFWSEEVAETLRIAITEAAVIVCIKAKNYDRASKILKTFGNKDPKIQKGKKKKKLLVDFLHSRKLKMPLIYNTIQYRRYQSHRYIKALTEYISRAEPYLHLVSLQAYAEKDSSNRSQILYELNKKIEEKFSPPCPVVVVVTSTVIRNAFTSLYKHENADEKFVKLQENDWRSFVPVDLRQSPRNKRRKDDGKIPLQDSEDHELAHKSKKQALTVSRLVLEEDSTCEEASEVPESFQKPSDDPVPKALRVSLHNHHAVPEKHSIHRPGFRNSDTIEEKETWSEEDFLFSNRKSGRTSPTGSISVCNGKKQKWTVEESDWVKKGVEKYGEGSWTLILKSYPFIGRTSVMIKDRYRTMKKLSLI</sequence>
<dbReference type="FunFam" id="1.10.10.60:FF:000129">
    <property type="entry name" value="Telomeric repeat-binding factor 2"/>
    <property type="match status" value="1"/>
</dbReference>
<dbReference type="Gene3D" id="1.25.40.210">
    <property type="entry name" value="Telomere repeat-binding factor, dimerisation domain"/>
    <property type="match status" value="1"/>
</dbReference>
<organism evidence="14 15">
    <name type="scientific">Latimeria chalumnae</name>
    <name type="common">Coelacanth</name>
    <dbReference type="NCBI Taxonomy" id="7897"/>
    <lineage>
        <taxon>Eukaryota</taxon>
        <taxon>Metazoa</taxon>
        <taxon>Chordata</taxon>
        <taxon>Craniata</taxon>
        <taxon>Vertebrata</taxon>
        <taxon>Euteleostomi</taxon>
        <taxon>Coelacanthiformes</taxon>
        <taxon>Coelacanthidae</taxon>
        <taxon>Latimeria</taxon>
    </lineage>
</organism>
<dbReference type="GO" id="GO:0031848">
    <property type="term" value="P:protection from non-homologous end joining at telomere"/>
    <property type="evidence" value="ECO:0007669"/>
    <property type="project" value="InterPro"/>
</dbReference>
<proteinExistence type="predicted"/>
<evidence type="ECO:0000256" key="10">
    <source>
        <dbReference type="PIRNR" id="PIRNR038016"/>
    </source>
</evidence>
<dbReference type="SUPFAM" id="SSF46689">
    <property type="entry name" value="Homeodomain-like"/>
    <property type="match status" value="1"/>
</dbReference>
<evidence type="ECO:0000313" key="14">
    <source>
        <dbReference type="Ensembl" id="ENSLACP00000006358.1"/>
    </source>
</evidence>
<dbReference type="InterPro" id="IPR036507">
    <property type="entry name" value="Telomere_rpt-bd_fac_dimer_sf"/>
</dbReference>
<evidence type="ECO:0000256" key="11">
    <source>
        <dbReference type="SAM" id="MobiDB-lite"/>
    </source>
</evidence>
<dbReference type="AlphaFoldDB" id="H3A9N7"/>
<dbReference type="InterPro" id="IPR017357">
    <property type="entry name" value="TERF1/2"/>
</dbReference>
<dbReference type="GO" id="GO:1905839">
    <property type="term" value="P:negative regulation of telomeric D-loop disassembly"/>
    <property type="evidence" value="ECO:0007669"/>
    <property type="project" value="TreeGrafter"/>
</dbReference>
<dbReference type="GO" id="GO:0031627">
    <property type="term" value="P:telomeric loop formation"/>
    <property type="evidence" value="ECO:0007669"/>
    <property type="project" value="TreeGrafter"/>
</dbReference>
<dbReference type="FunCoup" id="H3A9N7">
    <property type="interactions" value="2922"/>
</dbReference>
<dbReference type="EMBL" id="AFYH01175263">
    <property type="status" value="NOT_ANNOTATED_CDS"/>
    <property type="molecule type" value="Genomic_DNA"/>
</dbReference>
<dbReference type="GO" id="GO:0061820">
    <property type="term" value="P:telomeric D-loop disassembly"/>
    <property type="evidence" value="ECO:0007669"/>
    <property type="project" value="TreeGrafter"/>
</dbReference>
<reference evidence="14" key="2">
    <citation type="submission" date="2025-08" db="UniProtKB">
        <authorList>
            <consortium name="Ensembl"/>
        </authorList>
    </citation>
    <scope>IDENTIFICATION</scope>
</reference>
<dbReference type="Proteomes" id="UP000008672">
    <property type="component" value="Unassembled WGS sequence"/>
</dbReference>
<dbReference type="GO" id="GO:0070198">
    <property type="term" value="P:protein localization to chromosome, telomeric region"/>
    <property type="evidence" value="ECO:0007669"/>
    <property type="project" value="TreeGrafter"/>
</dbReference>
<dbReference type="EMBL" id="AFYH01175262">
    <property type="status" value="NOT_ANNOTATED_CDS"/>
    <property type="molecule type" value="Genomic_DNA"/>
</dbReference>
<evidence type="ECO:0000256" key="7">
    <source>
        <dbReference type="ARBA" id="ARBA00023125"/>
    </source>
</evidence>
<dbReference type="GO" id="GO:0032210">
    <property type="term" value="P:regulation of telomere maintenance via telomerase"/>
    <property type="evidence" value="ECO:0007669"/>
    <property type="project" value="TreeGrafter"/>
</dbReference>
<dbReference type="InterPro" id="IPR013867">
    <property type="entry name" value="Telomere_rpt-bd_fac_dimer_dom"/>
</dbReference>
<feature type="region of interest" description="Disordered" evidence="11">
    <location>
        <begin position="309"/>
        <end position="335"/>
    </location>
</feature>
<evidence type="ECO:0000256" key="4">
    <source>
        <dbReference type="ARBA" id="ARBA00022553"/>
    </source>
</evidence>
<dbReference type="PANTHER" id="PTHR46833:SF1">
    <property type="entry name" value="TELOMERIC REPEAT-BINDING FACTOR 2"/>
    <property type="match status" value="1"/>
</dbReference>
<feature type="domain" description="Myb-like" evidence="12">
    <location>
        <begin position="435"/>
        <end position="484"/>
    </location>
</feature>
<gene>
    <name evidence="14" type="primary">TERF2</name>
</gene>
<keyword evidence="6 10" id="KW-0779">Telomere</keyword>
<comment type="subunit">
    <text evidence="10">Homodimer.</text>
</comment>
<evidence type="ECO:0000256" key="6">
    <source>
        <dbReference type="ARBA" id="ARBA00022895"/>
    </source>
</evidence>
<dbReference type="Gene3D" id="1.10.10.60">
    <property type="entry name" value="Homeodomain-like"/>
    <property type="match status" value="1"/>
</dbReference>
<comment type="subcellular location">
    <subcellularLocation>
        <location evidence="1">Chromosome</location>
        <location evidence="1">Telomere</location>
    </subcellularLocation>
    <subcellularLocation>
        <location evidence="10">Nucleus</location>
    </subcellularLocation>
</comment>
<evidence type="ECO:0000256" key="9">
    <source>
        <dbReference type="ARBA" id="ARBA00023306"/>
    </source>
</evidence>
<dbReference type="GO" id="GO:0042803">
    <property type="term" value="F:protein homodimerization activity"/>
    <property type="evidence" value="ECO:0007669"/>
    <property type="project" value="UniProtKB-UniRule"/>
</dbReference>
<dbReference type="InterPro" id="IPR009057">
    <property type="entry name" value="Homeodomain-like_sf"/>
</dbReference>
<dbReference type="GeneTree" id="ENSGT00940000158316"/>
<dbReference type="GO" id="GO:0070187">
    <property type="term" value="C:shelterin complex"/>
    <property type="evidence" value="ECO:0007669"/>
    <property type="project" value="TreeGrafter"/>
</dbReference>
<dbReference type="PANTHER" id="PTHR46833">
    <property type="entry name" value="TELOMERIC REPEAT-BINDING FACTOR 2 TERF2"/>
    <property type="match status" value="1"/>
</dbReference>
<dbReference type="Bgee" id="ENSLACG00000005641">
    <property type="expression patterns" value="Expressed in chordate pharynx and 6 other cell types or tissues"/>
</dbReference>
<keyword evidence="9 10" id="KW-0131">Cell cycle</keyword>
<dbReference type="Ensembl" id="ENSLACT00000006411.1">
    <property type="protein sequence ID" value="ENSLACP00000006358.1"/>
    <property type="gene ID" value="ENSLACG00000005641.1"/>
</dbReference>
<dbReference type="SUPFAM" id="SSF63600">
    <property type="entry name" value="Telomeric repeat binding factor (TRF) dimerisation domain"/>
    <property type="match status" value="1"/>
</dbReference>
<dbReference type="PROSITE" id="PS51294">
    <property type="entry name" value="HTH_MYB"/>
    <property type="match status" value="1"/>
</dbReference>
<dbReference type="Pfam" id="PF08558">
    <property type="entry name" value="TRF"/>
    <property type="match status" value="1"/>
</dbReference>
<keyword evidence="8 10" id="KW-0539">Nucleus</keyword>
<dbReference type="InterPro" id="IPR017930">
    <property type="entry name" value="Myb_dom"/>
</dbReference>
<dbReference type="Pfam" id="PF00249">
    <property type="entry name" value="Myb_DNA-binding"/>
    <property type="match status" value="1"/>
</dbReference>
<evidence type="ECO:0000256" key="1">
    <source>
        <dbReference type="ARBA" id="ARBA00004574"/>
    </source>
</evidence>
<keyword evidence="7 10" id="KW-0238">DNA-binding</keyword>
<protein>
    <recommendedName>
        <fullName evidence="10">Telomeric repeat-binding factor</fullName>
    </recommendedName>
</protein>
<keyword evidence="4" id="KW-0597">Phosphoprotein</keyword>
<keyword evidence="2" id="KW-0158">Chromosome</keyword>
<keyword evidence="3" id="KW-1017">Isopeptide bond</keyword>
<dbReference type="InParanoid" id="H3A9N7"/>
<dbReference type="HOGENOM" id="CLU_034265_1_1_1"/>